<evidence type="ECO:0000313" key="7">
    <source>
        <dbReference type="EMBL" id="PIP16850.1"/>
    </source>
</evidence>
<evidence type="ECO:0000256" key="5">
    <source>
        <dbReference type="ARBA" id="ARBA00023136"/>
    </source>
</evidence>
<sequence length="297" mass="33098">MPNCAYDIIKIFGLSALAFFIALAWTPLLTHFLYKYKFWKKDALRKVPHMGGLIIWGTVLIISLLFIKNISWLPLLALVLGSLVGLIDDFLSVKTRYGLRFIWRAIAVLIIGLFIGWLFYQYLGWPFFYIAFVPIVMLGLFGGAPIDGLDGLAGGVLAPMFGAFAAIAFAQGQINLAIFSSIVVGALLGFLYFNIPPARFFMGETGMIGLLVCLSVLAFLTNSVLILPIITLPLGITSSSILLQIFWVQVFKKKLFYASPLHAHFEKMGWPHYKITMRYWIFATVFAIIGGVIVLII</sequence>
<keyword evidence="3 6" id="KW-0812">Transmembrane</keyword>
<feature type="transmembrane region" description="Helical" evidence="6">
    <location>
        <begin position="176"/>
        <end position="193"/>
    </location>
</feature>
<evidence type="ECO:0000256" key="4">
    <source>
        <dbReference type="ARBA" id="ARBA00022989"/>
    </source>
</evidence>
<protein>
    <recommendedName>
        <fullName evidence="9">Phospho-N-acetylmuramoyl-pentapeptide-transferase</fullName>
    </recommendedName>
</protein>
<dbReference type="Pfam" id="PF00953">
    <property type="entry name" value="Glycos_transf_4"/>
    <property type="match status" value="1"/>
</dbReference>
<evidence type="ECO:0000313" key="8">
    <source>
        <dbReference type="Proteomes" id="UP000231480"/>
    </source>
</evidence>
<feature type="transmembrane region" description="Helical" evidence="6">
    <location>
        <begin position="226"/>
        <end position="248"/>
    </location>
</feature>
<feature type="transmembrane region" description="Helical" evidence="6">
    <location>
        <begin position="151"/>
        <end position="170"/>
    </location>
</feature>
<evidence type="ECO:0008006" key="9">
    <source>
        <dbReference type="Google" id="ProtNLM"/>
    </source>
</evidence>
<feature type="transmembrane region" description="Helical" evidence="6">
    <location>
        <begin position="46"/>
        <end position="66"/>
    </location>
</feature>
<keyword evidence="4 6" id="KW-1133">Transmembrane helix</keyword>
<dbReference type="GO" id="GO:0016780">
    <property type="term" value="F:phosphotransferase activity, for other substituted phosphate groups"/>
    <property type="evidence" value="ECO:0007669"/>
    <property type="project" value="InterPro"/>
</dbReference>
<dbReference type="GO" id="GO:0044038">
    <property type="term" value="P:cell wall macromolecule biosynthetic process"/>
    <property type="evidence" value="ECO:0007669"/>
    <property type="project" value="TreeGrafter"/>
</dbReference>
<name>A0A2G9YC98_9BACT</name>
<feature type="transmembrane region" description="Helical" evidence="6">
    <location>
        <begin position="126"/>
        <end position="144"/>
    </location>
</feature>
<evidence type="ECO:0000256" key="2">
    <source>
        <dbReference type="ARBA" id="ARBA00022679"/>
    </source>
</evidence>
<gene>
    <name evidence="7" type="ORF">COX44_03190</name>
</gene>
<dbReference type="GO" id="GO:0005886">
    <property type="term" value="C:plasma membrane"/>
    <property type="evidence" value="ECO:0007669"/>
    <property type="project" value="TreeGrafter"/>
</dbReference>
<dbReference type="AlphaFoldDB" id="A0A2G9YC98"/>
<dbReference type="PANTHER" id="PTHR22926:SF5">
    <property type="entry name" value="PHOSPHO-N-ACETYLMURAMOYL-PENTAPEPTIDE-TRANSFERASE HOMOLOG"/>
    <property type="match status" value="1"/>
</dbReference>
<organism evidence="7 8">
    <name type="scientific">Candidatus Portnoybacteria bacterium CG23_combo_of_CG06-09_8_20_14_all_37_13</name>
    <dbReference type="NCBI Taxonomy" id="1974819"/>
    <lineage>
        <taxon>Bacteria</taxon>
        <taxon>Candidatus Portnoyibacteriota</taxon>
    </lineage>
</organism>
<comment type="subcellular location">
    <subcellularLocation>
        <location evidence="1">Membrane</location>
        <topology evidence="1">Multi-pass membrane protein</topology>
    </subcellularLocation>
</comment>
<keyword evidence="5 6" id="KW-0472">Membrane</keyword>
<evidence type="ECO:0000256" key="6">
    <source>
        <dbReference type="SAM" id="Phobius"/>
    </source>
</evidence>
<dbReference type="Proteomes" id="UP000231480">
    <property type="component" value="Unassembled WGS sequence"/>
</dbReference>
<evidence type="ECO:0000256" key="1">
    <source>
        <dbReference type="ARBA" id="ARBA00004141"/>
    </source>
</evidence>
<keyword evidence="2" id="KW-0808">Transferase</keyword>
<proteinExistence type="predicted"/>
<feature type="transmembrane region" description="Helical" evidence="6">
    <location>
        <begin position="277"/>
        <end position="296"/>
    </location>
</feature>
<feature type="transmembrane region" description="Helical" evidence="6">
    <location>
        <begin position="102"/>
        <end position="120"/>
    </location>
</feature>
<feature type="transmembrane region" description="Helical" evidence="6">
    <location>
        <begin position="72"/>
        <end position="90"/>
    </location>
</feature>
<dbReference type="GO" id="GO:0071555">
    <property type="term" value="P:cell wall organization"/>
    <property type="evidence" value="ECO:0007669"/>
    <property type="project" value="TreeGrafter"/>
</dbReference>
<feature type="transmembrane region" description="Helical" evidence="6">
    <location>
        <begin position="200"/>
        <end position="220"/>
    </location>
</feature>
<evidence type="ECO:0000256" key="3">
    <source>
        <dbReference type="ARBA" id="ARBA00022692"/>
    </source>
</evidence>
<accession>A0A2G9YC98</accession>
<comment type="caution">
    <text evidence="7">The sequence shown here is derived from an EMBL/GenBank/DDBJ whole genome shotgun (WGS) entry which is preliminary data.</text>
</comment>
<reference evidence="7 8" key="1">
    <citation type="submission" date="2017-09" db="EMBL/GenBank/DDBJ databases">
        <title>Depth-based differentiation of microbial function through sediment-hosted aquifers and enrichment of novel symbionts in the deep terrestrial subsurface.</title>
        <authorList>
            <person name="Probst A.J."/>
            <person name="Ladd B."/>
            <person name="Jarett J.K."/>
            <person name="Geller-Mcgrath D.E."/>
            <person name="Sieber C.M."/>
            <person name="Emerson J.B."/>
            <person name="Anantharaman K."/>
            <person name="Thomas B.C."/>
            <person name="Malmstrom R."/>
            <person name="Stieglmeier M."/>
            <person name="Klingl A."/>
            <person name="Woyke T."/>
            <person name="Ryan C.M."/>
            <person name="Banfield J.F."/>
        </authorList>
    </citation>
    <scope>NUCLEOTIDE SEQUENCE [LARGE SCALE GENOMIC DNA]</scope>
    <source>
        <strain evidence="7">CG23_combo_of_CG06-09_8_20_14_all_37_13</strain>
    </source>
</reference>
<dbReference type="PANTHER" id="PTHR22926">
    <property type="entry name" value="PHOSPHO-N-ACETYLMURAMOYL-PENTAPEPTIDE-TRANSFERASE"/>
    <property type="match status" value="1"/>
</dbReference>
<dbReference type="InterPro" id="IPR000715">
    <property type="entry name" value="Glycosyl_transferase_4"/>
</dbReference>
<feature type="transmembrane region" description="Helical" evidence="6">
    <location>
        <begin position="12"/>
        <end position="34"/>
    </location>
</feature>
<dbReference type="EMBL" id="PCRH01000068">
    <property type="protein sequence ID" value="PIP16850.1"/>
    <property type="molecule type" value="Genomic_DNA"/>
</dbReference>